<evidence type="ECO:0000313" key="1">
    <source>
        <dbReference type="EnsemblMetazoa" id="ENSAATROPP012582"/>
    </source>
</evidence>
<organism evidence="1 2">
    <name type="scientific">Anopheles atroparvus</name>
    <name type="common">European mosquito</name>
    <dbReference type="NCBI Taxonomy" id="41427"/>
    <lineage>
        <taxon>Eukaryota</taxon>
        <taxon>Metazoa</taxon>
        <taxon>Ecdysozoa</taxon>
        <taxon>Arthropoda</taxon>
        <taxon>Hexapoda</taxon>
        <taxon>Insecta</taxon>
        <taxon>Pterygota</taxon>
        <taxon>Neoptera</taxon>
        <taxon>Endopterygota</taxon>
        <taxon>Diptera</taxon>
        <taxon>Nematocera</taxon>
        <taxon>Culicoidea</taxon>
        <taxon>Culicidae</taxon>
        <taxon>Anophelinae</taxon>
        <taxon>Anopheles</taxon>
    </lineage>
</organism>
<dbReference type="AlphaFoldDB" id="A0AAG5DMK9"/>
<dbReference type="EnsemblMetazoa" id="ENSAATROPT013815">
    <property type="protein sequence ID" value="ENSAATROPP012582"/>
    <property type="gene ID" value="ENSAATROPG011214"/>
</dbReference>
<protein>
    <submittedName>
        <fullName evidence="1">Uncharacterized protein</fullName>
    </submittedName>
</protein>
<name>A0AAG5DMK9_ANOAO</name>
<sequence>MHTNMPLERGNVAVLFAAKLALVRFDSGVRVRDVIFHISPTGKHLTAQLTRIPLGKGVPCPACPLRAFRWFRWLRWSYWWVKILHFPFGGFGSSRCRGNLSFRRDGVALRVSFDMALEAGVVGVGPLTYWTDVRLLPQVHQPMVESHVASAVERFSTVRAGMIPHAVM</sequence>
<reference evidence="1" key="1">
    <citation type="submission" date="2024-04" db="UniProtKB">
        <authorList>
            <consortium name="EnsemblMetazoa"/>
        </authorList>
    </citation>
    <scope>IDENTIFICATION</scope>
    <source>
        <strain evidence="1">EBRO</strain>
    </source>
</reference>
<evidence type="ECO:0000313" key="2">
    <source>
        <dbReference type="Proteomes" id="UP000075880"/>
    </source>
</evidence>
<keyword evidence="2" id="KW-1185">Reference proteome</keyword>
<accession>A0AAG5DMK9</accession>
<dbReference type="Proteomes" id="UP000075880">
    <property type="component" value="Unassembled WGS sequence"/>
</dbReference>
<proteinExistence type="predicted"/>